<evidence type="ECO:0000256" key="3">
    <source>
        <dbReference type="ARBA" id="ARBA00023163"/>
    </source>
</evidence>
<dbReference type="PANTHER" id="PTHR43537">
    <property type="entry name" value="TRANSCRIPTIONAL REGULATOR, GNTR FAMILY"/>
    <property type="match status" value="1"/>
</dbReference>
<dbReference type="GO" id="GO:0003677">
    <property type="term" value="F:DNA binding"/>
    <property type="evidence" value="ECO:0007669"/>
    <property type="project" value="UniProtKB-KW"/>
</dbReference>
<dbReference type="InterPro" id="IPR036390">
    <property type="entry name" value="WH_DNA-bd_sf"/>
</dbReference>
<dbReference type="InterPro" id="IPR036388">
    <property type="entry name" value="WH-like_DNA-bd_sf"/>
</dbReference>
<accession>A0A2N3Y6I9</accession>
<sequence>MLFMAKKTMDQRAGGGKGRKPAAPETPAPPLAELAFSAGALSRGSKVSERIASALVNDIIERGLGPGDRLPNEAVMSEYFGVGRGSVREALRLLEVHGLISLVTGPKGGPVIVAVDPRYVARTLSLYLSLRGATIEELAHTRLFIEPHVARLAAENLSPDRSARLEAALAAEEAVADGDHNYIEAANEFHYVISTMSGNRVLDLVATALKELYTGPIVGGGVARVTTDPSIRLEHREIGEAILAGDADRAEDLMRAHMNYYLGKIRDTAPSFPATRITWS</sequence>
<dbReference type="OrthoDB" id="3172099at2"/>
<dbReference type="AlphaFoldDB" id="A0A2N3Y6I9"/>
<dbReference type="Gene3D" id="1.10.10.10">
    <property type="entry name" value="Winged helix-like DNA-binding domain superfamily/Winged helix DNA-binding domain"/>
    <property type="match status" value="1"/>
</dbReference>
<name>A0A2N3Y6I9_SACSN</name>
<gene>
    <name evidence="6" type="ORF">A8926_6661</name>
</gene>
<feature type="region of interest" description="Disordered" evidence="4">
    <location>
        <begin position="1"/>
        <end position="29"/>
    </location>
</feature>
<dbReference type="STRING" id="994479.GCA_000194155_04772"/>
<keyword evidence="1" id="KW-0805">Transcription regulation</keyword>
<dbReference type="Pfam" id="PF07729">
    <property type="entry name" value="FCD"/>
    <property type="match status" value="1"/>
</dbReference>
<dbReference type="EMBL" id="PJNB01000001">
    <property type="protein sequence ID" value="PKW18562.1"/>
    <property type="molecule type" value="Genomic_DNA"/>
</dbReference>
<evidence type="ECO:0000313" key="6">
    <source>
        <dbReference type="EMBL" id="PKW18562.1"/>
    </source>
</evidence>
<organism evidence="6 7">
    <name type="scientific">Saccharopolyspora spinosa</name>
    <dbReference type="NCBI Taxonomy" id="60894"/>
    <lineage>
        <taxon>Bacteria</taxon>
        <taxon>Bacillati</taxon>
        <taxon>Actinomycetota</taxon>
        <taxon>Actinomycetes</taxon>
        <taxon>Pseudonocardiales</taxon>
        <taxon>Pseudonocardiaceae</taxon>
        <taxon>Saccharopolyspora</taxon>
    </lineage>
</organism>
<dbReference type="Proteomes" id="UP000233786">
    <property type="component" value="Unassembled WGS sequence"/>
</dbReference>
<dbReference type="SUPFAM" id="SSF48008">
    <property type="entry name" value="GntR ligand-binding domain-like"/>
    <property type="match status" value="1"/>
</dbReference>
<dbReference type="Gene3D" id="1.20.120.530">
    <property type="entry name" value="GntR ligand-binding domain-like"/>
    <property type="match status" value="1"/>
</dbReference>
<dbReference type="CDD" id="cd07377">
    <property type="entry name" value="WHTH_GntR"/>
    <property type="match status" value="1"/>
</dbReference>
<dbReference type="SMART" id="SM00895">
    <property type="entry name" value="FCD"/>
    <property type="match status" value="1"/>
</dbReference>
<dbReference type="InterPro" id="IPR000524">
    <property type="entry name" value="Tscrpt_reg_HTH_GntR"/>
</dbReference>
<keyword evidence="7" id="KW-1185">Reference proteome</keyword>
<reference evidence="6" key="1">
    <citation type="submission" date="2017-12" db="EMBL/GenBank/DDBJ databases">
        <title>Sequencing the genomes of 1000 Actinobacteria strains.</title>
        <authorList>
            <person name="Klenk H.-P."/>
        </authorList>
    </citation>
    <scope>NUCLEOTIDE SEQUENCE [LARGE SCALE GENOMIC DNA]</scope>
    <source>
        <strain evidence="6">DSM 44228</strain>
    </source>
</reference>
<evidence type="ECO:0000256" key="4">
    <source>
        <dbReference type="SAM" id="MobiDB-lite"/>
    </source>
</evidence>
<dbReference type="InterPro" id="IPR008920">
    <property type="entry name" value="TF_FadR/GntR_C"/>
</dbReference>
<dbReference type="SUPFAM" id="SSF46785">
    <property type="entry name" value="Winged helix' DNA-binding domain"/>
    <property type="match status" value="1"/>
</dbReference>
<evidence type="ECO:0000256" key="1">
    <source>
        <dbReference type="ARBA" id="ARBA00023015"/>
    </source>
</evidence>
<dbReference type="PRINTS" id="PR00035">
    <property type="entry name" value="HTHGNTR"/>
</dbReference>
<evidence type="ECO:0000313" key="7">
    <source>
        <dbReference type="Proteomes" id="UP000233786"/>
    </source>
</evidence>
<dbReference type="InterPro" id="IPR011711">
    <property type="entry name" value="GntR_C"/>
</dbReference>
<protein>
    <submittedName>
        <fullName evidence="6">GntR family transcriptional regulator</fullName>
    </submittedName>
</protein>
<feature type="domain" description="HTH gntR-type" evidence="5">
    <location>
        <begin position="45"/>
        <end position="115"/>
    </location>
</feature>
<proteinExistence type="predicted"/>
<evidence type="ECO:0000259" key="5">
    <source>
        <dbReference type="PROSITE" id="PS50949"/>
    </source>
</evidence>
<dbReference type="GO" id="GO:0003700">
    <property type="term" value="F:DNA-binding transcription factor activity"/>
    <property type="evidence" value="ECO:0007669"/>
    <property type="project" value="InterPro"/>
</dbReference>
<evidence type="ECO:0000256" key="2">
    <source>
        <dbReference type="ARBA" id="ARBA00023125"/>
    </source>
</evidence>
<dbReference type="PROSITE" id="PS50949">
    <property type="entry name" value="HTH_GNTR"/>
    <property type="match status" value="1"/>
</dbReference>
<comment type="caution">
    <text evidence="6">The sequence shown here is derived from an EMBL/GenBank/DDBJ whole genome shotgun (WGS) entry which is preliminary data.</text>
</comment>
<keyword evidence="2" id="KW-0238">DNA-binding</keyword>
<keyword evidence="3" id="KW-0804">Transcription</keyword>
<dbReference type="Pfam" id="PF00392">
    <property type="entry name" value="GntR"/>
    <property type="match status" value="1"/>
</dbReference>
<dbReference type="PANTHER" id="PTHR43537:SF5">
    <property type="entry name" value="UXU OPERON TRANSCRIPTIONAL REGULATOR"/>
    <property type="match status" value="1"/>
</dbReference>
<dbReference type="SMART" id="SM00345">
    <property type="entry name" value="HTH_GNTR"/>
    <property type="match status" value="1"/>
</dbReference>